<protein>
    <submittedName>
        <fullName evidence="5">AraC family transcriptional regulator</fullName>
    </submittedName>
</protein>
<evidence type="ECO:0000313" key="5">
    <source>
        <dbReference type="EMBL" id="KAA1194365.1"/>
    </source>
</evidence>
<dbReference type="EMBL" id="VTUX01000001">
    <property type="protein sequence ID" value="KAA1194365.1"/>
    <property type="molecule type" value="Genomic_DNA"/>
</dbReference>
<keyword evidence="6" id="KW-1185">Reference proteome</keyword>
<dbReference type="SUPFAM" id="SSF46689">
    <property type="entry name" value="Homeodomain-like"/>
    <property type="match status" value="1"/>
</dbReference>
<dbReference type="Gene3D" id="1.10.10.60">
    <property type="entry name" value="Homeodomain-like"/>
    <property type="match status" value="1"/>
</dbReference>
<reference evidence="5 6" key="1">
    <citation type="submission" date="2019-09" db="EMBL/GenBank/DDBJ databases">
        <authorList>
            <person name="Chen X.-Y."/>
        </authorList>
    </citation>
    <scope>NUCLEOTIDE SEQUENCE [LARGE SCALE GENOMIC DNA]</scope>
    <source>
        <strain evidence="5 6">NY5</strain>
    </source>
</reference>
<name>A0A5B0X6U5_9GAMM</name>
<comment type="caution">
    <text evidence="5">The sequence shown here is derived from an EMBL/GenBank/DDBJ whole genome shotgun (WGS) entry which is preliminary data.</text>
</comment>
<feature type="domain" description="HTH araC/xylS-type" evidence="4">
    <location>
        <begin position="255"/>
        <end position="353"/>
    </location>
</feature>
<accession>A0A5B0X6U5</accession>
<dbReference type="AlphaFoldDB" id="A0A5B0X6U5"/>
<dbReference type="RefSeq" id="WP_149609834.1">
    <property type="nucleotide sequence ID" value="NZ_VTUX01000001.1"/>
</dbReference>
<dbReference type="InterPro" id="IPR009057">
    <property type="entry name" value="Homeodomain-like_sf"/>
</dbReference>
<keyword evidence="3" id="KW-0804">Transcription</keyword>
<dbReference type="PANTHER" id="PTHR47894:SF1">
    <property type="entry name" value="HTH-TYPE TRANSCRIPTIONAL REGULATOR VQSM"/>
    <property type="match status" value="1"/>
</dbReference>
<gene>
    <name evidence="5" type="ORF">F0M18_02740</name>
</gene>
<evidence type="ECO:0000256" key="2">
    <source>
        <dbReference type="ARBA" id="ARBA00023125"/>
    </source>
</evidence>
<evidence type="ECO:0000256" key="3">
    <source>
        <dbReference type="ARBA" id="ARBA00023163"/>
    </source>
</evidence>
<sequence length="355" mass="40623">MADTIPLRHAQSLLRMAPMDAAELRRELQALNLPLVLLEESARSDARISAEDYGRLFMRLVHHIQDQLPATRDDADAIRSFSAYRMMFQAMLHSRDLGEALQRAAIYFRRLQSSGERFAIEPAGEQVVCRFVFDEASERALAAPENFDMEQLHWLPGLTGRILSMANWHRVCGWFTGCYIDIDAIEMTQAADATNAYQQIFGQPIQFGASRNALIFNRRYLSFPIVQSEASLEAMLATYPAELFRIRAGESSLSQRIRNLIGSDFSRPLPGLQDMAERLTMTTPTLHRRLREEDTSYQQLKDQCRREAAERYLDSDDHTAAELSELLGFSDASTFHRAFKKWTGMTPQEYRDQRG</sequence>
<dbReference type="Pfam" id="PF12625">
    <property type="entry name" value="Arabinose_bd"/>
    <property type="match status" value="1"/>
</dbReference>
<dbReference type="Proteomes" id="UP000323708">
    <property type="component" value="Unassembled WGS sequence"/>
</dbReference>
<dbReference type="GO" id="GO:0003700">
    <property type="term" value="F:DNA-binding transcription factor activity"/>
    <property type="evidence" value="ECO:0007669"/>
    <property type="project" value="InterPro"/>
</dbReference>
<evidence type="ECO:0000259" key="4">
    <source>
        <dbReference type="PROSITE" id="PS01124"/>
    </source>
</evidence>
<evidence type="ECO:0000256" key="1">
    <source>
        <dbReference type="ARBA" id="ARBA00023015"/>
    </source>
</evidence>
<keyword evidence="1" id="KW-0805">Transcription regulation</keyword>
<dbReference type="GO" id="GO:0005829">
    <property type="term" value="C:cytosol"/>
    <property type="evidence" value="ECO:0007669"/>
    <property type="project" value="TreeGrafter"/>
</dbReference>
<proteinExistence type="predicted"/>
<dbReference type="SMART" id="SM00342">
    <property type="entry name" value="HTH_ARAC"/>
    <property type="match status" value="1"/>
</dbReference>
<dbReference type="InterPro" id="IPR018060">
    <property type="entry name" value="HTH_AraC"/>
</dbReference>
<evidence type="ECO:0000313" key="6">
    <source>
        <dbReference type="Proteomes" id="UP000323708"/>
    </source>
</evidence>
<dbReference type="PRINTS" id="PR00032">
    <property type="entry name" value="HTHARAC"/>
</dbReference>
<dbReference type="InterPro" id="IPR020449">
    <property type="entry name" value="Tscrpt_reg_AraC-type_HTH"/>
</dbReference>
<dbReference type="PANTHER" id="PTHR47894">
    <property type="entry name" value="HTH-TYPE TRANSCRIPTIONAL REGULATOR GADX"/>
    <property type="match status" value="1"/>
</dbReference>
<organism evidence="5 6">
    <name type="scientific">Pseudohalioglobus sediminis</name>
    <dbReference type="NCBI Taxonomy" id="2606449"/>
    <lineage>
        <taxon>Bacteria</taxon>
        <taxon>Pseudomonadati</taxon>
        <taxon>Pseudomonadota</taxon>
        <taxon>Gammaproteobacteria</taxon>
        <taxon>Cellvibrionales</taxon>
        <taxon>Halieaceae</taxon>
        <taxon>Pseudohalioglobus</taxon>
    </lineage>
</organism>
<dbReference type="InterPro" id="IPR032687">
    <property type="entry name" value="AraC-type_N"/>
</dbReference>
<dbReference type="GO" id="GO:0000976">
    <property type="term" value="F:transcription cis-regulatory region binding"/>
    <property type="evidence" value="ECO:0007669"/>
    <property type="project" value="TreeGrafter"/>
</dbReference>
<dbReference type="PROSITE" id="PS01124">
    <property type="entry name" value="HTH_ARAC_FAMILY_2"/>
    <property type="match status" value="1"/>
</dbReference>
<keyword evidence="2" id="KW-0238">DNA-binding</keyword>
<dbReference type="Pfam" id="PF12833">
    <property type="entry name" value="HTH_18"/>
    <property type="match status" value="1"/>
</dbReference>